<dbReference type="InterPro" id="IPR003423">
    <property type="entry name" value="OMP_efflux"/>
</dbReference>
<dbReference type="Gene3D" id="1.20.1600.10">
    <property type="entry name" value="Outer membrane efflux proteins (OEP)"/>
    <property type="match status" value="1"/>
</dbReference>
<dbReference type="SUPFAM" id="SSF56954">
    <property type="entry name" value="Outer membrane efflux proteins (OEP)"/>
    <property type="match status" value="1"/>
</dbReference>
<evidence type="ECO:0000313" key="4">
    <source>
        <dbReference type="EMBL" id="ATQ69012.1"/>
    </source>
</evidence>
<dbReference type="EMBL" id="CP023737">
    <property type="protein sequence ID" value="ATQ69012.1"/>
    <property type="molecule type" value="Genomic_DNA"/>
</dbReference>
<proteinExistence type="inferred from homology"/>
<feature type="coiled-coil region" evidence="2">
    <location>
        <begin position="209"/>
        <end position="236"/>
    </location>
</feature>
<sequence length="454" mass="49051">MTFRKVFRRHRRAALCVCACLLSGGCAVEGLGDVGGVSAELAARTGRGLGDATTGETTWPPGVSPADGLSEDELVALALWNNASFRESLADLGLSRADLAQAGMLPNPTVWTLFPGGVKPFELMLRYPVEAFWLRPARMEIAEQEVERTIQRLVQNGLDLIRDMRVACAELASARERAELAATMAKLAQDTAELTRARLRAGDATELETASAQADARQAKEQQDRLRSEADIAGERLRSLAGLAREHWPTKIIVDPLSSAAPGDPEALVRDALAARPDLRAAELGVEAAGRRLGLARVETFTVTGIFSAKDVNQQTVSGPGLDIALPIFNQNQGGTAQGQARLEKAARFYVTVRDRIMLDVREAAVRFVLAKQSHDQWRSGVLPLLSNAAQRAGRAYADGHVTLLFVLDAQRKLADARFKAIGAAADLRRARAELERSIGHSLSTPSRIQNART</sequence>
<dbReference type="KEGG" id="mtw:CQW49_14870"/>
<dbReference type="Pfam" id="PF02321">
    <property type="entry name" value="OEP"/>
    <property type="match status" value="2"/>
</dbReference>
<comment type="similarity">
    <text evidence="1">Belongs to the outer membrane factor (OMF) (TC 1.B.17) family.</text>
</comment>
<evidence type="ECO:0000256" key="3">
    <source>
        <dbReference type="SAM" id="SignalP"/>
    </source>
</evidence>
<name>A0A2D2D1Z9_METT3</name>
<keyword evidence="5" id="KW-1185">Reference proteome</keyword>
<gene>
    <name evidence="4" type="ORF">CQW49_14870</name>
</gene>
<accession>A0A2D2D1Z9</accession>
<reference evidence="5" key="1">
    <citation type="submission" date="2017-10" db="EMBL/GenBank/DDBJ databases">
        <title>Completed PacBio SMRT sequence of Methylosinus trichosporium OB3b reveals presence of a third large plasmid.</title>
        <authorList>
            <person name="Charles T.C."/>
            <person name="Lynch M.D.J."/>
            <person name="Heil J.R."/>
            <person name="Cheng J."/>
        </authorList>
    </citation>
    <scope>NUCLEOTIDE SEQUENCE [LARGE SCALE GENOMIC DNA]</scope>
    <source>
        <strain evidence="5">OB3b</strain>
    </source>
</reference>
<dbReference type="InterPro" id="IPR010131">
    <property type="entry name" value="MdtP/NodT-like"/>
</dbReference>
<protein>
    <submittedName>
        <fullName evidence="4">TolC family protein</fullName>
    </submittedName>
</protein>
<keyword evidence="2" id="KW-0175">Coiled coil</keyword>
<feature type="chain" id="PRO_5013803623" evidence="3">
    <location>
        <begin position="28"/>
        <end position="454"/>
    </location>
</feature>
<evidence type="ECO:0000256" key="1">
    <source>
        <dbReference type="ARBA" id="ARBA00007613"/>
    </source>
</evidence>
<dbReference type="PANTHER" id="PTHR30203">
    <property type="entry name" value="OUTER MEMBRANE CATION EFFLUX PROTEIN"/>
    <property type="match status" value="1"/>
</dbReference>
<dbReference type="Proteomes" id="UP000230709">
    <property type="component" value="Chromosome"/>
</dbReference>
<dbReference type="AlphaFoldDB" id="A0A2D2D1Z9"/>
<evidence type="ECO:0000256" key="2">
    <source>
        <dbReference type="SAM" id="Coils"/>
    </source>
</evidence>
<evidence type="ECO:0000313" key="5">
    <source>
        <dbReference type="Proteomes" id="UP000230709"/>
    </source>
</evidence>
<dbReference type="PANTHER" id="PTHR30203:SF24">
    <property type="entry name" value="BLR4935 PROTEIN"/>
    <property type="match status" value="1"/>
</dbReference>
<dbReference type="STRING" id="595536.GCA_000178815_02232"/>
<dbReference type="GO" id="GO:0015562">
    <property type="term" value="F:efflux transmembrane transporter activity"/>
    <property type="evidence" value="ECO:0007669"/>
    <property type="project" value="InterPro"/>
</dbReference>
<dbReference type="RefSeq" id="WP_003613652.1">
    <property type="nucleotide sequence ID" value="NZ_ADVE02000001.1"/>
</dbReference>
<organism evidence="4 5">
    <name type="scientific">Methylosinus trichosporium (strain ATCC 35070 / NCIMB 11131 / UNIQEM 75 / OB3b)</name>
    <dbReference type="NCBI Taxonomy" id="595536"/>
    <lineage>
        <taxon>Bacteria</taxon>
        <taxon>Pseudomonadati</taxon>
        <taxon>Pseudomonadota</taxon>
        <taxon>Alphaproteobacteria</taxon>
        <taxon>Hyphomicrobiales</taxon>
        <taxon>Methylocystaceae</taxon>
        <taxon>Methylosinus</taxon>
    </lineage>
</organism>
<dbReference type="PROSITE" id="PS51257">
    <property type="entry name" value="PROKAR_LIPOPROTEIN"/>
    <property type="match status" value="1"/>
</dbReference>
<keyword evidence="3" id="KW-0732">Signal</keyword>
<feature type="signal peptide" evidence="3">
    <location>
        <begin position="1"/>
        <end position="27"/>
    </location>
</feature>